<sequence>MALMLTLLMVVSGYTGLIRVGDRVLDCSQILNRYVHGGVPSVKEDEKVKLCCRSLRVIARQGAVGELLPLHLRICRQLGR</sequence>
<dbReference type="Proteomes" id="UP000885792">
    <property type="component" value="Unassembled WGS sequence"/>
</dbReference>
<accession>A0A7C5L9B0</accession>
<gene>
    <name evidence="1" type="ORF">ENJ61_04160</name>
</gene>
<evidence type="ECO:0000313" key="1">
    <source>
        <dbReference type="EMBL" id="HHJ64083.1"/>
    </source>
</evidence>
<protein>
    <submittedName>
        <fullName evidence="1">Uncharacterized protein</fullName>
    </submittedName>
</protein>
<name>A0A7C5L9B0_AQUAO</name>
<dbReference type="AlphaFoldDB" id="A0A7C5L9B0"/>
<organism evidence="1">
    <name type="scientific">Aquifex aeolicus</name>
    <dbReference type="NCBI Taxonomy" id="63363"/>
    <lineage>
        <taxon>Bacteria</taxon>
        <taxon>Pseudomonadati</taxon>
        <taxon>Aquificota</taxon>
        <taxon>Aquificia</taxon>
        <taxon>Aquificales</taxon>
        <taxon>Aquificaceae</taxon>
        <taxon>Aquifex</taxon>
    </lineage>
</organism>
<comment type="caution">
    <text evidence="1">The sequence shown here is derived from an EMBL/GenBank/DDBJ whole genome shotgun (WGS) entry which is preliminary data.</text>
</comment>
<reference evidence="1" key="1">
    <citation type="journal article" date="2020" name="mSystems">
        <title>Genome- and Community-Level Interaction Insights into Carbon Utilization and Element Cycling Functions of Hydrothermarchaeota in Hydrothermal Sediment.</title>
        <authorList>
            <person name="Zhou Z."/>
            <person name="Liu Y."/>
            <person name="Xu W."/>
            <person name="Pan J."/>
            <person name="Luo Z.H."/>
            <person name="Li M."/>
        </authorList>
    </citation>
    <scope>NUCLEOTIDE SEQUENCE [LARGE SCALE GENOMIC DNA]</scope>
    <source>
        <strain evidence="1">HyVt-501</strain>
    </source>
</reference>
<dbReference type="EMBL" id="DRNB01000152">
    <property type="protein sequence ID" value="HHJ64083.1"/>
    <property type="molecule type" value="Genomic_DNA"/>
</dbReference>
<proteinExistence type="predicted"/>